<evidence type="ECO:0000313" key="1">
    <source>
        <dbReference type="EMBL" id="MCH5599824.1"/>
    </source>
</evidence>
<dbReference type="RefSeq" id="WP_240831853.1">
    <property type="nucleotide sequence ID" value="NZ_JAKWBL010000004.1"/>
</dbReference>
<comment type="caution">
    <text evidence="1">The sequence shown here is derived from an EMBL/GenBank/DDBJ whole genome shotgun (WGS) entry which is preliminary data.</text>
</comment>
<organism evidence="1 2">
    <name type="scientific">Niabella ginsengisoli</name>
    <dbReference type="NCBI Taxonomy" id="522298"/>
    <lineage>
        <taxon>Bacteria</taxon>
        <taxon>Pseudomonadati</taxon>
        <taxon>Bacteroidota</taxon>
        <taxon>Chitinophagia</taxon>
        <taxon>Chitinophagales</taxon>
        <taxon>Chitinophagaceae</taxon>
        <taxon>Niabella</taxon>
    </lineage>
</organism>
<sequence length="83" mass="8871">MTYIKILSLAVLLLNSCWIELKAQQVDDSLKVAKLEKIGIITPSPVLKFQKQSDAVSFAELLPGAAGVHVTETGVIGAACFND</sequence>
<proteinExistence type="predicted"/>
<protein>
    <submittedName>
        <fullName evidence="1">Uncharacterized protein</fullName>
    </submittedName>
</protein>
<keyword evidence="2" id="KW-1185">Reference proteome</keyword>
<dbReference type="Proteomes" id="UP001202248">
    <property type="component" value="Unassembled WGS sequence"/>
</dbReference>
<evidence type="ECO:0000313" key="2">
    <source>
        <dbReference type="Proteomes" id="UP001202248"/>
    </source>
</evidence>
<gene>
    <name evidence="1" type="ORF">MKP09_18850</name>
</gene>
<dbReference type="EMBL" id="JAKWBL010000004">
    <property type="protein sequence ID" value="MCH5599824.1"/>
    <property type="molecule type" value="Genomic_DNA"/>
</dbReference>
<accession>A0ABS9SNV0</accession>
<name>A0ABS9SNV0_9BACT</name>
<reference evidence="1 2" key="1">
    <citation type="submission" date="2022-02" db="EMBL/GenBank/DDBJ databases">
        <authorList>
            <person name="Min J."/>
        </authorList>
    </citation>
    <scope>NUCLEOTIDE SEQUENCE [LARGE SCALE GENOMIC DNA]</scope>
    <source>
        <strain evidence="1 2">GR10-1</strain>
    </source>
</reference>